<evidence type="ECO:0000256" key="2">
    <source>
        <dbReference type="SAM" id="SignalP"/>
    </source>
</evidence>
<gene>
    <name evidence="4" type="ORF">CVLEPA_LOCUS29418</name>
</gene>
<keyword evidence="2" id="KW-0732">Signal</keyword>
<dbReference type="SMART" id="SM00254">
    <property type="entry name" value="ShKT"/>
    <property type="match status" value="3"/>
</dbReference>
<feature type="disulfide bond" evidence="1">
    <location>
        <begin position="111"/>
        <end position="124"/>
    </location>
</feature>
<feature type="domain" description="ShKT" evidence="3">
    <location>
        <begin position="145"/>
        <end position="182"/>
    </location>
</feature>
<dbReference type="InterPro" id="IPR003582">
    <property type="entry name" value="ShKT_dom"/>
</dbReference>
<comment type="caution">
    <text evidence="1">Lacks conserved residue(s) required for the propagation of feature annotation.</text>
</comment>
<protein>
    <recommendedName>
        <fullName evidence="3">ShKT domain-containing protein</fullName>
    </recommendedName>
</protein>
<sequence>MKVTMALFSLLLFLQPGADALFGNFKDLLLENLSNNIQQARCRTDCRDYHPSCLFLRSKCLASLSAIFLRRVCPLSCKICKACPKKTPGCQEEPCIDTDQFCFTYQKENLCHLPYVVKNCQRSCKLCATECSLPSPTDAPCDPACKDDYHYCARWKAKGYCDALTGGYPHVLFVCKKTCTDCKPCLSTFCDSVNTTAAARKHAFMVILPEEVKLEMICNGAEVGTMNYEELKSKAEEVACCSLRCNKSKQQLIQRTQALGETNRSYINALVNLGAICIPETGRGKYEE</sequence>
<evidence type="ECO:0000313" key="5">
    <source>
        <dbReference type="Proteomes" id="UP001642483"/>
    </source>
</evidence>
<dbReference type="PROSITE" id="PS51670">
    <property type="entry name" value="SHKT"/>
    <property type="match status" value="2"/>
</dbReference>
<evidence type="ECO:0000256" key="1">
    <source>
        <dbReference type="PROSITE-ProRule" id="PRU01005"/>
    </source>
</evidence>
<keyword evidence="1" id="KW-1015">Disulfide bond</keyword>
<evidence type="ECO:0000313" key="4">
    <source>
        <dbReference type="EMBL" id="CAK8696247.1"/>
    </source>
</evidence>
<feature type="disulfide bond" evidence="1">
    <location>
        <begin position="102"/>
        <end position="120"/>
    </location>
</feature>
<feature type="domain" description="ShKT" evidence="3">
    <location>
        <begin position="95"/>
        <end position="127"/>
    </location>
</feature>
<evidence type="ECO:0000259" key="3">
    <source>
        <dbReference type="PROSITE" id="PS51670"/>
    </source>
</evidence>
<reference evidence="4 5" key="1">
    <citation type="submission" date="2024-02" db="EMBL/GenBank/DDBJ databases">
        <authorList>
            <person name="Daric V."/>
            <person name="Darras S."/>
        </authorList>
    </citation>
    <scope>NUCLEOTIDE SEQUENCE [LARGE SCALE GENOMIC DNA]</scope>
</reference>
<feature type="chain" id="PRO_5046968759" description="ShKT domain-containing protein" evidence="2">
    <location>
        <begin position="21"/>
        <end position="288"/>
    </location>
</feature>
<comment type="caution">
    <text evidence="4">The sequence shown here is derived from an EMBL/GenBank/DDBJ whole genome shotgun (WGS) entry which is preliminary data.</text>
</comment>
<accession>A0ABP0GWX9</accession>
<organism evidence="4 5">
    <name type="scientific">Clavelina lepadiformis</name>
    <name type="common">Light-bulb sea squirt</name>
    <name type="synonym">Ascidia lepadiformis</name>
    <dbReference type="NCBI Taxonomy" id="159417"/>
    <lineage>
        <taxon>Eukaryota</taxon>
        <taxon>Metazoa</taxon>
        <taxon>Chordata</taxon>
        <taxon>Tunicata</taxon>
        <taxon>Ascidiacea</taxon>
        <taxon>Aplousobranchia</taxon>
        <taxon>Clavelinidae</taxon>
        <taxon>Clavelina</taxon>
    </lineage>
</organism>
<dbReference type="EMBL" id="CAWYQH010000152">
    <property type="protein sequence ID" value="CAK8696247.1"/>
    <property type="molecule type" value="Genomic_DNA"/>
</dbReference>
<keyword evidence="5" id="KW-1185">Reference proteome</keyword>
<name>A0ABP0GWX9_CLALP</name>
<proteinExistence type="predicted"/>
<dbReference type="Pfam" id="PF01549">
    <property type="entry name" value="ShK"/>
    <property type="match status" value="3"/>
</dbReference>
<dbReference type="Proteomes" id="UP001642483">
    <property type="component" value="Unassembled WGS sequence"/>
</dbReference>
<feature type="signal peptide" evidence="2">
    <location>
        <begin position="1"/>
        <end position="20"/>
    </location>
</feature>